<dbReference type="Proteomes" id="UP000007519">
    <property type="component" value="Chromosome"/>
</dbReference>
<dbReference type="KEGG" id="sgn:SGRA_0293"/>
<evidence type="ECO:0000313" key="1">
    <source>
        <dbReference type="EMBL" id="AFC23032.1"/>
    </source>
</evidence>
<organism evidence="1 2">
    <name type="scientific">Saprospira grandis (strain Lewin)</name>
    <dbReference type="NCBI Taxonomy" id="984262"/>
    <lineage>
        <taxon>Bacteria</taxon>
        <taxon>Pseudomonadati</taxon>
        <taxon>Bacteroidota</taxon>
        <taxon>Saprospiria</taxon>
        <taxon>Saprospirales</taxon>
        <taxon>Saprospiraceae</taxon>
        <taxon>Saprospira</taxon>
    </lineage>
</organism>
<evidence type="ECO:0000313" key="2">
    <source>
        <dbReference type="Proteomes" id="UP000007519"/>
    </source>
</evidence>
<accession>H6L7K0</accession>
<name>H6L7K0_SAPGL</name>
<protein>
    <submittedName>
        <fullName evidence="1">Uncharacterized protein</fullName>
    </submittedName>
</protein>
<dbReference type="EMBL" id="CP002831">
    <property type="protein sequence ID" value="AFC23032.1"/>
    <property type="molecule type" value="Genomic_DNA"/>
</dbReference>
<keyword evidence="2" id="KW-1185">Reference proteome</keyword>
<proteinExistence type="predicted"/>
<dbReference type="STRING" id="984262.SGRA_0293"/>
<gene>
    <name evidence="1" type="ordered locus">SGRA_0293</name>
</gene>
<dbReference type="AlphaFoldDB" id="H6L7K0"/>
<sequence>MLFGLGLIFCLFKSKEKKEGIKKRDLFSML</sequence>
<reference evidence="1 2" key="1">
    <citation type="journal article" date="2012" name="Stand. Genomic Sci.">
        <title>Complete genome sequencing and analysis of Saprospira grandis str. Lewin, a predatory marine bacterium.</title>
        <authorList>
            <person name="Saw J.H."/>
            <person name="Yuryev A."/>
            <person name="Kanbe M."/>
            <person name="Hou S."/>
            <person name="Young A.G."/>
            <person name="Aizawa S."/>
            <person name="Alam M."/>
        </authorList>
    </citation>
    <scope>NUCLEOTIDE SEQUENCE [LARGE SCALE GENOMIC DNA]</scope>
    <source>
        <strain evidence="1 2">Lewin</strain>
    </source>
</reference>
<dbReference type="HOGENOM" id="CLU_3405317_0_0_10"/>